<reference evidence="3" key="1">
    <citation type="journal article" date="2011" name="Proc. Natl. Acad. Sci. U.S.A.">
        <title>Obligate biotrophy features unraveled by the genomic analysis of rust fungi.</title>
        <authorList>
            <person name="Duplessis S."/>
            <person name="Cuomo C.A."/>
            <person name="Lin Y.-C."/>
            <person name="Aerts A."/>
            <person name="Tisserant E."/>
            <person name="Veneault-Fourrey C."/>
            <person name="Joly D.L."/>
            <person name="Hacquard S."/>
            <person name="Amselem J."/>
            <person name="Cantarel B.L."/>
            <person name="Chiu R."/>
            <person name="Coutinho P.M."/>
            <person name="Feau N."/>
            <person name="Field M."/>
            <person name="Frey P."/>
            <person name="Gelhaye E."/>
            <person name="Goldberg J."/>
            <person name="Grabherr M.G."/>
            <person name="Kodira C.D."/>
            <person name="Kohler A."/>
            <person name="Kuees U."/>
            <person name="Lindquist E.A."/>
            <person name="Lucas S.M."/>
            <person name="Mago R."/>
            <person name="Mauceli E."/>
            <person name="Morin E."/>
            <person name="Murat C."/>
            <person name="Pangilinan J.L."/>
            <person name="Park R."/>
            <person name="Pearson M."/>
            <person name="Quesneville H."/>
            <person name="Rouhier N."/>
            <person name="Sakthikumar S."/>
            <person name="Salamov A.A."/>
            <person name="Schmutz J."/>
            <person name="Selles B."/>
            <person name="Shapiro H."/>
            <person name="Tanguay P."/>
            <person name="Tuskan G.A."/>
            <person name="Henrissat B."/>
            <person name="Van de Peer Y."/>
            <person name="Rouze P."/>
            <person name="Ellis J.G."/>
            <person name="Dodds P.N."/>
            <person name="Schein J.E."/>
            <person name="Zhong S."/>
            <person name="Hamelin R.C."/>
            <person name="Grigoriev I.V."/>
            <person name="Szabo L.J."/>
            <person name="Martin F."/>
        </authorList>
    </citation>
    <scope>NUCLEOTIDE SEQUENCE [LARGE SCALE GENOMIC DNA]</scope>
    <source>
        <strain evidence="3">98AG31 / pathotype 3-4-7</strain>
    </source>
</reference>
<keyword evidence="3" id="KW-1185">Reference proteome</keyword>
<dbReference type="GeneID" id="18926383"/>
<dbReference type="Proteomes" id="UP000001072">
    <property type="component" value="Unassembled WGS sequence"/>
</dbReference>
<dbReference type="PROSITE" id="PS51257">
    <property type="entry name" value="PROKAR_LIPOPROTEIN"/>
    <property type="match status" value="1"/>
</dbReference>
<dbReference type="InParanoid" id="F4RK43"/>
<sequence>MKYAPGCVFLWVLVLASTALANLGTLSSSISCKNCGNEMDRSFAGMCQTHPKCSGWITEHRRCRREAKCTYYRVMNYTCNCGHADNAISEHPHGEQGLELFCDDHKDQEENAARYNAEHNS</sequence>
<evidence type="ECO:0000313" key="3">
    <source>
        <dbReference type="Proteomes" id="UP000001072"/>
    </source>
</evidence>
<dbReference type="RefSeq" id="XP_007409476.1">
    <property type="nucleotide sequence ID" value="XM_007409414.1"/>
</dbReference>
<dbReference type="EMBL" id="GL883105">
    <property type="protein sequence ID" value="EGG07034.1"/>
    <property type="molecule type" value="Genomic_DNA"/>
</dbReference>
<feature type="chain" id="PRO_5003317705" evidence="1">
    <location>
        <begin position="22"/>
        <end position="121"/>
    </location>
</feature>
<accession>F4RK43</accession>
<dbReference type="AlphaFoldDB" id="F4RK43"/>
<dbReference type="VEuPathDB" id="FungiDB:MELLADRAFT_123532"/>
<proteinExistence type="predicted"/>
<organism evidence="3">
    <name type="scientific">Melampsora larici-populina (strain 98AG31 / pathotype 3-4-7)</name>
    <name type="common">Poplar leaf rust fungus</name>
    <dbReference type="NCBI Taxonomy" id="747676"/>
    <lineage>
        <taxon>Eukaryota</taxon>
        <taxon>Fungi</taxon>
        <taxon>Dikarya</taxon>
        <taxon>Basidiomycota</taxon>
        <taxon>Pucciniomycotina</taxon>
        <taxon>Pucciniomycetes</taxon>
        <taxon>Pucciniales</taxon>
        <taxon>Melampsoraceae</taxon>
        <taxon>Melampsora</taxon>
    </lineage>
</organism>
<evidence type="ECO:0000313" key="2">
    <source>
        <dbReference type="EMBL" id="EGG07034.1"/>
    </source>
</evidence>
<dbReference type="KEGG" id="mlr:MELLADRAFT_123532"/>
<feature type="signal peptide" evidence="1">
    <location>
        <begin position="1"/>
        <end position="21"/>
    </location>
</feature>
<keyword evidence="1" id="KW-0732">Signal</keyword>
<evidence type="ECO:0000256" key="1">
    <source>
        <dbReference type="SAM" id="SignalP"/>
    </source>
</evidence>
<protein>
    <submittedName>
        <fullName evidence="2">Secreted protein</fullName>
    </submittedName>
</protein>
<gene>
    <name evidence="2" type="ORF">MELLADRAFT_123532</name>
</gene>
<name>F4RK43_MELLP</name>
<dbReference type="HOGENOM" id="CLU_2278086_0_0_1"/>